<keyword evidence="10" id="KW-1185">Reference proteome</keyword>
<dbReference type="InterPro" id="IPR011701">
    <property type="entry name" value="MFS"/>
</dbReference>
<evidence type="ECO:0000256" key="2">
    <source>
        <dbReference type="ARBA" id="ARBA00022448"/>
    </source>
</evidence>
<keyword evidence="3" id="KW-1003">Cell membrane</keyword>
<feature type="transmembrane region" description="Helical" evidence="7">
    <location>
        <begin position="346"/>
        <end position="364"/>
    </location>
</feature>
<dbReference type="EMBL" id="FWYE01000001">
    <property type="protein sequence ID" value="SMD30664.1"/>
    <property type="molecule type" value="Genomic_DNA"/>
</dbReference>
<evidence type="ECO:0000313" key="10">
    <source>
        <dbReference type="Proteomes" id="UP000192315"/>
    </source>
</evidence>
<dbReference type="FunFam" id="1.20.1250.20:FF:000503">
    <property type="entry name" value="Drug resistance transporter, EmrB/QacA subfamily"/>
    <property type="match status" value="1"/>
</dbReference>
<feature type="transmembrane region" description="Helical" evidence="7">
    <location>
        <begin position="219"/>
        <end position="237"/>
    </location>
</feature>
<evidence type="ECO:0000256" key="3">
    <source>
        <dbReference type="ARBA" id="ARBA00022475"/>
    </source>
</evidence>
<keyword evidence="2" id="KW-0813">Transport</keyword>
<dbReference type="CDD" id="cd17321">
    <property type="entry name" value="MFS_MMR_MDR_like"/>
    <property type="match status" value="1"/>
</dbReference>
<dbReference type="Gene3D" id="1.20.1720.10">
    <property type="entry name" value="Multidrug resistance protein D"/>
    <property type="match status" value="1"/>
</dbReference>
<feature type="transmembrane region" description="Helical" evidence="7">
    <location>
        <begin position="72"/>
        <end position="92"/>
    </location>
</feature>
<feature type="transmembrane region" description="Helical" evidence="7">
    <location>
        <begin position="293"/>
        <end position="311"/>
    </location>
</feature>
<sequence length="472" mass="50821">MRRIALFVIVLGLMMTGVDTTAVILALPDITTDLHSSLSTTIWVIIMYLLVIAVMTTQLGRIGDSLGRGKMYNSGFIIFTLGSALAGTSIFADELIFFRAVQAFGGALMQANSGAIVADIFPVNERGRAYGYTSIGWTTGATLGILVGGLITTYIGWQYIFYINVPIGIIAAVLGIMNIKDDKRQESHSDIPGFLSLLASLVLIAYGASNITGYGVDKFNILLIITGIAILIFFIFIERRAEYPIINMKIFKNHIFSFSILASFFQSMGYLSVVFIVIMYLQGIRGLSPLNASLLLVPGYVLGSVIAPFAGRLSDRIGSRIPATLGLSMMMAGVLIYMSFSVTTPLYFVIIASLVGGLGTSLFYPANNSAVMANAPRGFYGVSSGILRTFANIGTLISYVLAITIASITVPRYVAFEVFLGLHNIVGTIAGKFMTGIRSALIMSFIILVIAVILSISRGQENRAEKAVKLKT</sequence>
<dbReference type="Proteomes" id="UP000192315">
    <property type="component" value="Unassembled WGS sequence"/>
</dbReference>
<evidence type="ECO:0000256" key="4">
    <source>
        <dbReference type="ARBA" id="ARBA00022692"/>
    </source>
</evidence>
<dbReference type="InterPro" id="IPR020846">
    <property type="entry name" value="MFS_dom"/>
</dbReference>
<feature type="transmembrane region" description="Helical" evidence="7">
    <location>
        <begin position="135"/>
        <end position="155"/>
    </location>
</feature>
<dbReference type="AlphaFoldDB" id="A0A8G2FWC1"/>
<evidence type="ECO:0000256" key="7">
    <source>
        <dbReference type="SAM" id="Phobius"/>
    </source>
</evidence>
<gene>
    <name evidence="9" type="ORF">SAMN02745355_0557</name>
</gene>
<feature type="domain" description="Major facilitator superfamily (MFS) profile" evidence="8">
    <location>
        <begin position="5"/>
        <end position="463"/>
    </location>
</feature>
<protein>
    <submittedName>
        <fullName evidence="9">Drug resistance transporter, EmrB/QacA subfamily</fullName>
    </submittedName>
</protein>
<feature type="transmembrane region" description="Helical" evidence="7">
    <location>
        <begin position="104"/>
        <end position="123"/>
    </location>
</feature>
<dbReference type="Gene3D" id="1.20.1250.20">
    <property type="entry name" value="MFS general substrate transporter like domains"/>
    <property type="match status" value="1"/>
</dbReference>
<feature type="transmembrane region" description="Helical" evidence="7">
    <location>
        <begin position="323"/>
        <end position="340"/>
    </location>
</feature>
<keyword evidence="6 7" id="KW-0472">Membrane</keyword>
<feature type="transmembrane region" description="Helical" evidence="7">
    <location>
        <begin position="161"/>
        <end position="179"/>
    </location>
</feature>
<reference evidence="9 10" key="1">
    <citation type="submission" date="2017-04" db="EMBL/GenBank/DDBJ databases">
        <authorList>
            <person name="Varghese N."/>
            <person name="Submissions S."/>
        </authorList>
    </citation>
    <scope>NUCLEOTIDE SEQUENCE [LARGE SCALE GENOMIC DNA]</scope>
    <source>
        <strain evidence="9 10">DSM 9789</strain>
    </source>
</reference>
<comment type="subcellular location">
    <subcellularLocation>
        <location evidence="1">Cell membrane</location>
        <topology evidence="1">Multi-pass membrane protein</topology>
    </subcellularLocation>
</comment>
<feature type="transmembrane region" description="Helical" evidence="7">
    <location>
        <begin position="191"/>
        <end position="213"/>
    </location>
</feature>
<proteinExistence type="predicted"/>
<feature type="transmembrane region" description="Helical" evidence="7">
    <location>
        <begin position="258"/>
        <end position="281"/>
    </location>
</feature>
<comment type="caution">
    <text evidence="9">The sequence shown here is derived from an EMBL/GenBank/DDBJ whole genome shotgun (WGS) entry which is preliminary data.</text>
</comment>
<evidence type="ECO:0000313" key="9">
    <source>
        <dbReference type="EMBL" id="SMD30664.1"/>
    </source>
</evidence>
<dbReference type="SUPFAM" id="SSF103473">
    <property type="entry name" value="MFS general substrate transporter"/>
    <property type="match status" value="1"/>
</dbReference>
<evidence type="ECO:0000256" key="1">
    <source>
        <dbReference type="ARBA" id="ARBA00004651"/>
    </source>
</evidence>
<evidence type="ECO:0000256" key="5">
    <source>
        <dbReference type="ARBA" id="ARBA00022989"/>
    </source>
</evidence>
<keyword evidence="4 7" id="KW-0812">Transmembrane</keyword>
<dbReference type="GO" id="GO:0022857">
    <property type="term" value="F:transmembrane transporter activity"/>
    <property type="evidence" value="ECO:0007669"/>
    <property type="project" value="InterPro"/>
</dbReference>
<dbReference type="FunFam" id="1.20.1720.10:FF:000021">
    <property type="entry name" value="Drug resistance transporter, EmrB/QacA subfamily"/>
    <property type="match status" value="1"/>
</dbReference>
<evidence type="ECO:0000256" key="6">
    <source>
        <dbReference type="ARBA" id="ARBA00023136"/>
    </source>
</evidence>
<dbReference type="PROSITE" id="PS50850">
    <property type="entry name" value="MFS"/>
    <property type="match status" value="1"/>
</dbReference>
<dbReference type="InterPro" id="IPR036259">
    <property type="entry name" value="MFS_trans_sf"/>
</dbReference>
<feature type="transmembrane region" description="Helical" evidence="7">
    <location>
        <begin position="437"/>
        <end position="456"/>
    </location>
</feature>
<dbReference type="GO" id="GO:0005886">
    <property type="term" value="C:plasma membrane"/>
    <property type="evidence" value="ECO:0007669"/>
    <property type="project" value="UniProtKB-SubCell"/>
</dbReference>
<dbReference type="Pfam" id="PF07690">
    <property type="entry name" value="MFS_1"/>
    <property type="match status" value="1"/>
</dbReference>
<organism evidence="9 10">
    <name type="scientific">Picrophilus torridus (strain ATCC 700027 / DSM 9790 / JCM 10055 / NBRC 100828 / KAW 2/3)</name>
    <dbReference type="NCBI Taxonomy" id="1122961"/>
    <lineage>
        <taxon>Archaea</taxon>
        <taxon>Methanobacteriati</taxon>
        <taxon>Thermoplasmatota</taxon>
        <taxon>Thermoplasmata</taxon>
        <taxon>Thermoplasmatales</taxon>
        <taxon>Picrophilaceae</taxon>
        <taxon>Picrophilus</taxon>
    </lineage>
</organism>
<dbReference type="PANTHER" id="PTHR42718">
    <property type="entry name" value="MAJOR FACILITATOR SUPERFAMILY MULTIDRUG TRANSPORTER MFSC"/>
    <property type="match status" value="1"/>
</dbReference>
<dbReference type="PANTHER" id="PTHR42718:SF9">
    <property type="entry name" value="MAJOR FACILITATOR SUPERFAMILY MULTIDRUG TRANSPORTER MFSC"/>
    <property type="match status" value="1"/>
</dbReference>
<keyword evidence="5 7" id="KW-1133">Transmembrane helix</keyword>
<evidence type="ECO:0000259" key="8">
    <source>
        <dbReference type="PROSITE" id="PS50850"/>
    </source>
</evidence>
<feature type="transmembrane region" description="Helical" evidence="7">
    <location>
        <begin position="42"/>
        <end position="60"/>
    </location>
</feature>
<name>A0A8G2FWC1_PICTO</name>
<accession>A0A8G2FWC1</accession>
<feature type="transmembrane region" description="Helical" evidence="7">
    <location>
        <begin position="385"/>
        <end position="410"/>
    </location>
</feature>